<feature type="transmembrane region" description="Helical" evidence="2">
    <location>
        <begin position="7"/>
        <end position="29"/>
    </location>
</feature>
<accession>A0AAW6SMQ7</accession>
<proteinExistence type="inferred from homology"/>
<dbReference type="PANTHER" id="PTHR33393">
    <property type="entry name" value="POLYGLUTAMINE SYNTHESIS ACCESSORY PROTEIN RV0574C-RELATED"/>
    <property type="match status" value="1"/>
</dbReference>
<protein>
    <submittedName>
        <fullName evidence="4">CapA family protein</fullName>
    </submittedName>
</protein>
<comment type="similarity">
    <text evidence="1">Belongs to the CapA family.</text>
</comment>
<sequence length="381" mass="43612">MIKRRNLFLSMIILILLLSIFILCFIQFYQWKQSFFKQSHTSLTHSTRTVSITPKDFHTSAVIGAIGDILIHDWVYDDARIQSGYDFKPMFQPVKAMLQKPDLLIANQESIPGGEKLGISSYPAFNSPYEIVDAIMDAGVDLVSTANNHALDKGEKGILSSISYYEKKKLPYVGTFKDVNDQQKLRVQSVNGIKIAVLAYTYGTNGIPVPDGKNYLVNLINKDTILSELQRARQESDIVILNLHWGIEYMRQPNEDQKMLAKLFTDGGADIILGHHPHVLQPVEKFHTKDGRDAFVIYSLGNFISGQMWDYKDIGGMIEFKVSKDILKNEKQIKIEDMQFHPTYVANQNLRQYRVYPLQEAYKKGLINHTYDEIINYMMSN</sequence>
<evidence type="ECO:0000259" key="3">
    <source>
        <dbReference type="SMART" id="SM00854"/>
    </source>
</evidence>
<feature type="domain" description="Capsule synthesis protein CapA" evidence="3">
    <location>
        <begin position="62"/>
        <end position="307"/>
    </location>
</feature>
<dbReference type="SMART" id="SM00854">
    <property type="entry name" value="PGA_cap"/>
    <property type="match status" value="1"/>
</dbReference>
<dbReference type="SUPFAM" id="SSF56300">
    <property type="entry name" value="Metallo-dependent phosphatases"/>
    <property type="match status" value="1"/>
</dbReference>
<comment type="caution">
    <text evidence="4">The sequence shown here is derived from an EMBL/GenBank/DDBJ whole genome shotgun (WGS) entry which is preliminary data.</text>
</comment>
<keyword evidence="2" id="KW-0812">Transmembrane</keyword>
<dbReference type="Pfam" id="PF09587">
    <property type="entry name" value="PGA_cap"/>
    <property type="match status" value="1"/>
</dbReference>
<organism evidence="4 5">
    <name type="scientific">Heyndrickxia oleronia</name>
    <dbReference type="NCBI Taxonomy" id="38875"/>
    <lineage>
        <taxon>Bacteria</taxon>
        <taxon>Bacillati</taxon>
        <taxon>Bacillota</taxon>
        <taxon>Bacilli</taxon>
        <taxon>Bacillales</taxon>
        <taxon>Bacillaceae</taxon>
        <taxon>Heyndrickxia</taxon>
    </lineage>
</organism>
<keyword evidence="2" id="KW-1133">Transmembrane helix</keyword>
<gene>
    <name evidence="4" type="ORF">P5X88_00640</name>
</gene>
<name>A0AAW6SMQ7_9BACI</name>
<dbReference type="InterPro" id="IPR019079">
    <property type="entry name" value="Capsule_synth_CapA"/>
</dbReference>
<evidence type="ECO:0000256" key="1">
    <source>
        <dbReference type="ARBA" id="ARBA00005662"/>
    </source>
</evidence>
<dbReference type="InterPro" id="IPR052169">
    <property type="entry name" value="CW_Biosynth-Accessory"/>
</dbReference>
<keyword evidence="2" id="KW-0472">Membrane</keyword>
<dbReference type="EMBL" id="JAROYP010000001">
    <property type="protein sequence ID" value="MDH5159425.1"/>
    <property type="molecule type" value="Genomic_DNA"/>
</dbReference>
<dbReference type="CDD" id="cd07381">
    <property type="entry name" value="MPP_CapA"/>
    <property type="match status" value="1"/>
</dbReference>
<dbReference type="InterPro" id="IPR029052">
    <property type="entry name" value="Metallo-depent_PP-like"/>
</dbReference>
<evidence type="ECO:0000256" key="2">
    <source>
        <dbReference type="SAM" id="Phobius"/>
    </source>
</evidence>
<reference evidence="4" key="1">
    <citation type="submission" date="2023-03" db="EMBL/GenBank/DDBJ databases">
        <title>Bacterial isolates from washroom surfaces on a university campus.</title>
        <authorList>
            <person name="Holman D.B."/>
            <person name="Gzyl K.E."/>
            <person name="Taheri A.E."/>
        </authorList>
    </citation>
    <scope>NUCLEOTIDE SEQUENCE</scope>
    <source>
        <strain evidence="4">RD03</strain>
    </source>
</reference>
<dbReference type="Gene3D" id="3.60.21.10">
    <property type="match status" value="1"/>
</dbReference>
<dbReference type="PANTHER" id="PTHR33393:SF12">
    <property type="entry name" value="CAPSULE BIOSYNTHESIS PROTEIN CAPA"/>
    <property type="match status" value="1"/>
</dbReference>
<evidence type="ECO:0000313" key="5">
    <source>
        <dbReference type="Proteomes" id="UP001159179"/>
    </source>
</evidence>
<dbReference type="Proteomes" id="UP001159179">
    <property type="component" value="Unassembled WGS sequence"/>
</dbReference>
<dbReference type="AlphaFoldDB" id="A0AAW6SMQ7"/>
<evidence type="ECO:0000313" key="4">
    <source>
        <dbReference type="EMBL" id="MDH5159425.1"/>
    </source>
</evidence>